<dbReference type="EMBL" id="JAHKNI010000008">
    <property type="protein sequence ID" value="MBU3064551.1"/>
    <property type="molecule type" value="Genomic_DNA"/>
</dbReference>
<sequence length="89" mass="9759">MEQSRAGAPDPDDLATITPYTTRTIRRFGDWVLNLTPPEGEPVTRLDLEPRALFPTAYGPPIAMRLGSGIAPGRADLFDSAREIGYCVR</sequence>
<reference evidence="1 2" key="1">
    <citation type="submission" date="2021-06" db="EMBL/GenBank/DDBJ databases">
        <title>Actinomycetes sequencing.</title>
        <authorList>
            <person name="Shan Q."/>
        </authorList>
    </citation>
    <scope>NUCLEOTIDE SEQUENCE [LARGE SCALE GENOMIC DNA]</scope>
    <source>
        <strain evidence="1 2">NEAU-G5</strain>
    </source>
</reference>
<accession>A0ABS6B2N2</accession>
<name>A0ABS6B2N2_9NOCA</name>
<evidence type="ECO:0000313" key="2">
    <source>
        <dbReference type="Proteomes" id="UP000733379"/>
    </source>
</evidence>
<gene>
    <name evidence="1" type="ORF">KO481_23845</name>
</gene>
<proteinExistence type="predicted"/>
<evidence type="ECO:0008006" key="3">
    <source>
        <dbReference type="Google" id="ProtNLM"/>
    </source>
</evidence>
<organism evidence="1 2">
    <name type="scientific">Nocardia albiluteola</name>
    <dbReference type="NCBI Taxonomy" id="2842303"/>
    <lineage>
        <taxon>Bacteria</taxon>
        <taxon>Bacillati</taxon>
        <taxon>Actinomycetota</taxon>
        <taxon>Actinomycetes</taxon>
        <taxon>Mycobacteriales</taxon>
        <taxon>Nocardiaceae</taxon>
        <taxon>Nocardia</taxon>
    </lineage>
</organism>
<keyword evidence="2" id="KW-1185">Reference proteome</keyword>
<dbReference type="RefSeq" id="WP_215920433.1">
    <property type="nucleotide sequence ID" value="NZ_JAHKNI010000008.1"/>
</dbReference>
<comment type="caution">
    <text evidence="1">The sequence shown here is derived from an EMBL/GenBank/DDBJ whole genome shotgun (WGS) entry which is preliminary data.</text>
</comment>
<protein>
    <recommendedName>
        <fullName evidence="3">Tn3 transposase DDE domain-containing protein</fullName>
    </recommendedName>
</protein>
<dbReference type="Proteomes" id="UP000733379">
    <property type="component" value="Unassembled WGS sequence"/>
</dbReference>
<evidence type="ECO:0000313" key="1">
    <source>
        <dbReference type="EMBL" id="MBU3064551.1"/>
    </source>
</evidence>